<dbReference type="EMBL" id="BAABJZ010000088">
    <property type="protein sequence ID" value="GAA4892120.1"/>
    <property type="molecule type" value="Genomic_DNA"/>
</dbReference>
<gene>
    <name evidence="1" type="ORF">GCM10023333_26740</name>
</gene>
<evidence type="ECO:0000313" key="1">
    <source>
        <dbReference type="EMBL" id="GAA4892120.1"/>
    </source>
</evidence>
<evidence type="ECO:0000313" key="2">
    <source>
        <dbReference type="Proteomes" id="UP001499988"/>
    </source>
</evidence>
<dbReference type="Proteomes" id="UP001499988">
    <property type="component" value="Unassembled WGS sequence"/>
</dbReference>
<sequence length="50" mass="5138">MGALGITIGAATKEAEAKRVEAEIKERLIKFMFSGLCSVVGVTDPGAISA</sequence>
<organism evidence="1 2">
    <name type="scientific">Ferrimonas pelagia</name>
    <dbReference type="NCBI Taxonomy" id="1177826"/>
    <lineage>
        <taxon>Bacteria</taxon>
        <taxon>Pseudomonadati</taxon>
        <taxon>Pseudomonadota</taxon>
        <taxon>Gammaproteobacteria</taxon>
        <taxon>Alteromonadales</taxon>
        <taxon>Ferrimonadaceae</taxon>
        <taxon>Ferrimonas</taxon>
    </lineage>
</organism>
<proteinExistence type="predicted"/>
<accession>A0ABP9F1L0</accession>
<name>A0ABP9F1L0_9GAMM</name>
<comment type="caution">
    <text evidence="1">The sequence shown here is derived from an EMBL/GenBank/DDBJ whole genome shotgun (WGS) entry which is preliminary data.</text>
</comment>
<keyword evidence="2" id="KW-1185">Reference proteome</keyword>
<reference evidence="2" key="1">
    <citation type="journal article" date="2019" name="Int. J. Syst. Evol. Microbiol.">
        <title>The Global Catalogue of Microorganisms (GCM) 10K type strain sequencing project: providing services to taxonomists for standard genome sequencing and annotation.</title>
        <authorList>
            <consortium name="The Broad Institute Genomics Platform"/>
            <consortium name="The Broad Institute Genome Sequencing Center for Infectious Disease"/>
            <person name="Wu L."/>
            <person name="Ma J."/>
        </authorList>
    </citation>
    <scope>NUCLEOTIDE SEQUENCE [LARGE SCALE GENOMIC DNA]</scope>
    <source>
        <strain evidence="2">JCM 18401</strain>
    </source>
</reference>
<protein>
    <submittedName>
        <fullName evidence="1">Uncharacterized protein</fullName>
    </submittedName>
</protein>